<keyword evidence="4 7" id="KW-0443">Lipid metabolism</keyword>
<keyword evidence="2 7" id="KW-0378">Hydrolase</keyword>
<comment type="caution">
    <text evidence="10">The sequence shown here is derived from an EMBL/GenBank/DDBJ whole genome shotgun (WGS) entry which is preliminary data.</text>
</comment>
<protein>
    <recommendedName>
        <fullName evidence="7">Patatin</fullName>
        <ecNumber evidence="7">3.1.1.-</ecNumber>
    </recommendedName>
</protein>
<name>A0AAP0BKG2_9ASPA</name>
<evidence type="ECO:0000313" key="10">
    <source>
        <dbReference type="EMBL" id="KAK8942807.1"/>
    </source>
</evidence>
<evidence type="ECO:0000256" key="4">
    <source>
        <dbReference type="ARBA" id="ARBA00023098"/>
    </source>
</evidence>
<proteinExistence type="inferred from homology"/>
<dbReference type="InterPro" id="IPR016035">
    <property type="entry name" value="Acyl_Trfase/lysoPLipase"/>
</dbReference>
<comment type="function">
    <text evidence="5">Possesses non-specific lipolytic acyl hydrolase (LAH) activity. Hydrolyzes phospholipids as well as galactolipids. May play a role in disease resistance.</text>
</comment>
<evidence type="ECO:0000256" key="3">
    <source>
        <dbReference type="ARBA" id="ARBA00022963"/>
    </source>
</evidence>
<sequence length="440" mass="46232">MAASPSLMEPSLEANKLSYEIFSILESRFLFGYDDTKLFNTGSSPETPTKTLSPGKVRILSIDSSSDGFLAAASLARLESDLQHQTGDPAARIADFFDVAAGSGAGGLLAALLFTRGPDGRPVFTAEEALCYLLKKGSACASAAGRKGLFRRLFPKSGGGIFRKVFGDATLRDTLKPVLIPCYDLITGAPFLFSRADAVEADAYDFLISEICAATCSGSGAKKMKSVDGRTRISSVGSGLAMPNPAAAAITHVLHNKQEFPFTSGLEDLFVLSLGSGEPDFAGGNTSPSTAEVVRIAANGTSDMVDQAIALAFGQHRASNYVRIQAHGLGLLTPKESTAAGRVWKKTSKGVEEILGQRNGESVLFQGRRLSKETNGEKLSSLAGELIKERETRSRSPIPTVVIKQSVSPRTSSATTATTSTSSVTATTASTGRSFGSPPR</sequence>
<evidence type="ECO:0000256" key="5">
    <source>
        <dbReference type="ARBA" id="ARBA00025642"/>
    </source>
</evidence>
<evidence type="ECO:0000256" key="8">
    <source>
        <dbReference type="SAM" id="MobiDB-lite"/>
    </source>
</evidence>
<dbReference type="PROSITE" id="PS51635">
    <property type="entry name" value="PNPLA"/>
    <property type="match status" value="1"/>
</dbReference>
<comment type="caution">
    <text evidence="6">Lacks conserved residue(s) required for the propagation of feature annotation.</text>
</comment>
<evidence type="ECO:0000256" key="1">
    <source>
        <dbReference type="ARBA" id="ARBA00010240"/>
    </source>
</evidence>
<evidence type="ECO:0000256" key="2">
    <source>
        <dbReference type="ARBA" id="ARBA00022801"/>
    </source>
</evidence>
<evidence type="ECO:0000313" key="11">
    <source>
        <dbReference type="Proteomes" id="UP001418222"/>
    </source>
</evidence>
<feature type="compositionally biased region" description="Low complexity" evidence="8">
    <location>
        <begin position="411"/>
        <end position="431"/>
    </location>
</feature>
<dbReference type="CDD" id="cd07199">
    <property type="entry name" value="Pat17_PNPLA8_PNPLA9_like"/>
    <property type="match status" value="1"/>
</dbReference>
<dbReference type="Pfam" id="PF01734">
    <property type="entry name" value="Patatin"/>
    <property type="match status" value="1"/>
</dbReference>
<dbReference type="AlphaFoldDB" id="A0AAP0BKG2"/>
<feature type="region of interest" description="Disordered" evidence="8">
    <location>
        <begin position="390"/>
        <end position="440"/>
    </location>
</feature>
<feature type="domain" description="PNPLA" evidence="9">
    <location>
        <begin position="62"/>
        <end position="250"/>
    </location>
</feature>
<evidence type="ECO:0000256" key="7">
    <source>
        <dbReference type="RuleBase" id="RU361262"/>
    </source>
</evidence>
<dbReference type="PANTHER" id="PTHR32241:SF12">
    <property type="entry name" value="OS03G0784100 PROTEIN"/>
    <property type="match status" value="1"/>
</dbReference>
<dbReference type="SUPFAM" id="SSF52151">
    <property type="entry name" value="FabD/lysophospholipase-like"/>
    <property type="match status" value="1"/>
</dbReference>
<dbReference type="GO" id="GO:0016787">
    <property type="term" value="F:hydrolase activity"/>
    <property type="evidence" value="ECO:0007669"/>
    <property type="project" value="UniProtKB-KW"/>
</dbReference>
<evidence type="ECO:0000256" key="6">
    <source>
        <dbReference type="PROSITE-ProRule" id="PRU01161"/>
    </source>
</evidence>
<comment type="domain">
    <text evidence="7">The nitrogen atoms of the two glycine residues in the GGXR motif define the oxyanion hole, and stabilize the oxyanion that forms during the nucleophilic attack by the catalytic serine during substrate cleavage.</text>
</comment>
<accession>A0AAP0BKG2</accession>
<reference evidence="10 11" key="1">
    <citation type="journal article" date="2022" name="Nat. Plants">
        <title>Genomes of leafy and leafless Platanthera orchids illuminate the evolution of mycoheterotrophy.</title>
        <authorList>
            <person name="Li M.H."/>
            <person name="Liu K.W."/>
            <person name="Li Z."/>
            <person name="Lu H.C."/>
            <person name="Ye Q.L."/>
            <person name="Zhang D."/>
            <person name="Wang J.Y."/>
            <person name="Li Y.F."/>
            <person name="Zhong Z.M."/>
            <person name="Liu X."/>
            <person name="Yu X."/>
            <person name="Liu D.K."/>
            <person name="Tu X.D."/>
            <person name="Liu B."/>
            <person name="Hao Y."/>
            <person name="Liao X.Y."/>
            <person name="Jiang Y.T."/>
            <person name="Sun W.H."/>
            <person name="Chen J."/>
            <person name="Chen Y.Q."/>
            <person name="Ai Y."/>
            <person name="Zhai J.W."/>
            <person name="Wu S.S."/>
            <person name="Zhou Z."/>
            <person name="Hsiao Y.Y."/>
            <person name="Wu W.L."/>
            <person name="Chen Y.Y."/>
            <person name="Lin Y.F."/>
            <person name="Hsu J.L."/>
            <person name="Li C.Y."/>
            <person name="Wang Z.W."/>
            <person name="Zhao X."/>
            <person name="Zhong W.Y."/>
            <person name="Ma X.K."/>
            <person name="Ma L."/>
            <person name="Huang J."/>
            <person name="Chen G.Z."/>
            <person name="Huang M.Z."/>
            <person name="Huang L."/>
            <person name="Peng D.H."/>
            <person name="Luo Y.B."/>
            <person name="Zou S.Q."/>
            <person name="Chen S.P."/>
            <person name="Lan S."/>
            <person name="Tsai W.C."/>
            <person name="Van de Peer Y."/>
            <person name="Liu Z.J."/>
        </authorList>
    </citation>
    <scope>NUCLEOTIDE SEQUENCE [LARGE SCALE GENOMIC DNA]</scope>
    <source>
        <strain evidence="10">Lor287</strain>
    </source>
</reference>
<organism evidence="10 11">
    <name type="scientific">Platanthera zijinensis</name>
    <dbReference type="NCBI Taxonomy" id="2320716"/>
    <lineage>
        <taxon>Eukaryota</taxon>
        <taxon>Viridiplantae</taxon>
        <taxon>Streptophyta</taxon>
        <taxon>Embryophyta</taxon>
        <taxon>Tracheophyta</taxon>
        <taxon>Spermatophyta</taxon>
        <taxon>Magnoliopsida</taxon>
        <taxon>Liliopsida</taxon>
        <taxon>Asparagales</taxon>
        <taxon>Orchidaceae</taxon>
        <taxon>Orchidoideae</taxon>
        <taxon>Orchideae</taxon>
        <taxon>Orchidinae</taxon>
        <taxon>Platanthera</taxon>
    </lineage>
</organism>
<evidence type="ECO:0000259" key="9">
    <source>
        <dbReference type="PROSITE" id="PS51635"/>
    </source>
</evidence>
<comment type="similarity">
    <text evidence="1 7">Belongs to the patatin family.</text>
</comment>
<keyword evidence="3 7" id="KW-0442">Lipid degradation</keyword>
<dbReference type="PANTHER" id="PTHR32241">
    <property type="entry name" value="PATATIN-LIKE PROTEIN 6"/>
    <property type="match status" value="1"/>
</dbReference>
<dbReference type="GO" id="GO:0016042">
    <property type="term" value="P:lipid catabolic process"/>
    <property type="evidence" value="ECO:0007669"/>
    <property type="project" value="UniProtKB-KW"/>
</dbReference>
<gene>
    <name evidence="10" type="ORF">KSP39_PZI009126</name>
</gene>
<dbReference type="EMBL" id="JBBWWQ010000007">
    <property type="protein sequence ID" value="KAK8942807.1"/>
    <property type="molecule type" value="Genomic_DNA"/>
</dbReference>
<dbReference type="Proteomes" id="UP001418222">
    <property type="component" value="Unassembled WGS sequence"/>
</dbReference>
<dbReference type="InterPro" id="IPR002641">
    <property type="entry name" value="PNPLA_dom"/>
</dbReference>
<comment type="function">
    <text evidence="7">Lipolytic acyl hydrolase (LAH).</text>
</comment>
<keyword evidence="11" id="KW-1185">Reference proteome</keyword>
<dbReference type="EC" id="3.1.1.-" evidence="7"/>
<dbReference type="Gene3D" id="3.40.1090.10">
    <property type="entry name" value="Cytosolic phospholipase A2 catalytic domain"/>
    <property type="match status" value="1"/>
</dbReference>